<dbReference type="Pfam" id="PF01521">
    <property type="entry name" value="Fe-S_biosyn"/>
    <property type="match status" value="1"/>
</dbReference>
<dbReference type="GO" id="GO:0051537">
    <property type="term" value="F:2 iron, 2 sulfur cluster binding"/>
    <property type="evidence" value="ECO:0007669"/>
    <property type="project" value="TreeGrafter"/>
</dbReference>
<dbReference type="AlphaFoldDB" id="A0A2U3JWX4"/>
<dbReference type="Proteomes" id="UP000238916">
    <property type="component" value="Unassembled WGS sequence"/>
</dbReference>
<dbReference type="InterPro" id="IPR035903">
    <property type="entry name" value="HesB-like_dom_sf"/>
</dbReference>
<evidence type="ECO:0000259" key="2">
    <source>
        <dbReference type="Pfam" id="PF01521"/>
    </source>
</evidence>
<protein>
    <submittedName>
        <fullName evidence="3">Iron-sulfur cluster biosynthesis family protein</fullName>
    </submittedName>
</protein>
<dbReference type="OrthoDB" id="9801228at2"/>
<dbReference type="InterPro" id="IPR050322">
    <property type="entry name" value="Fe-S_cluster_asmbl/transfer"/>
</dbReference>
<evidence type="ECO:0000313" key="3">
    <source>
        <dbReference type="EMBL" id="SPF31881.1"/>
    </source>
</evidence>
<organism evidence="3 4">
    <name type="scientific">Candidatus Desulfosporosinus infrequens</name>
    <dbReference type="NCBI Taxonomy" id="2043169"/>
    <lineage>
        <taxon>Bacteria</taxon>
        <taxon>Bacillati</taxon>
        <taxon>Bacillota</taxon>
        <taxon>Clostridia</taxon>
        <taxon>Eubacteriales</taxon>
        <taxon>Desulfitobacteriaceae</taxon>
        <taxon>Desulfosporosinus</taxon>
    </lineage>
</organism>
<dbReference type="NCBIfam" id="TIGR00049">
    <property type="entry name" value="iron-sulfur cluster assembly accessory protein"/>
    <property type="match status" value="1"/>
</dbReference>
<dbReference type="GO" id="GO:0016226">
    <property type="term" value="P:iron-sulfur cluster assembly"/>
    <property type="evidence" value="ECO:0007669"/>
    <property type="project" value="InterPro"/>
</dbReference>
<dbReference type="PANTHER" id="PTHR10072">
    <property type="entry name" value="IRON-SULFUR CLUSTER ASSEMBLY PROTEIN"/>
    <property type="match status" value="1"/>
</dbReference>
<accession>A0A2U3JWX4</accession>
<evidence type="ECO:0000256" key="1">
    <source>
        <dbReference type="ARBA" id="ARBA00006718"/>
    </source>
</evidence>
<comment type="similarity">
    <text evidence="1">Belongs to the HesB/IscA family.</text>
</comment>
<dbReference type="EMBL" id="OMOF01000013">
    <property type="protein sequence ID" value="SPF31881.1"/>
    <property type="molecule type" value="Genomic_DNA"/>
</dbReference>
<evidence type="ECO:0000313" key="4">
    <source>
        <dbReference type="Proteomes" id="UP000238916"/>
    </source>
</evidence>
<name>A0A2U3JWX4_9FIRM</name>
<feature type="domain" description="Core" evidence="2">
    <location>
        <begin position="2"/>
        <end position="96"/>
    </location>
</feature>
<dbReference type="Gene3D" id="2.60.300.12">
    <property type="entry name" value="HesB-like domain"/>
    <property type="match status" value="1"/>
</dbReference>
<reference evidence="4" key="1">
    <citation type="submission" date="2018-02" db="EMBL/GenBank/DDBJ databases">
        <authorList>
            <person name="Hausmann B."/>
        </authorList>
    </citation>
    <scope>NUCLEOTIDE SEQUENCE [LARGE SCALE GENOMIC DNA]</scope>
    <source>
        <strain evidence="4">Peat soil MAG SbF1</strain>
    </source>
</reference>
<dbReference type="InterPro" id="IPR016092">
    <property type="entry name" value="ATAP"/>
</dbReference>
<proteinExistence type="inferred from homology"/>
<dbReference type="SUPFAM" id="SSF89360">
    <property type="entry name" value="HesB-like domain"/>
    <property type="match status" value="1"/>
</dbReference>
<dbReference type="InterPro" id="IPR000361">
    <property type="entry name" value="ATAP_core_dom"/>
</dbReference>
<gene>
    <name evidence="3" type="ORF">SBF1_110006</name>
</gene>
<dbReference type="GO" id="GO:0005737">
    <property type="term" value="C:cytoplasm"/>
    <property type="evidence" value="ECO:0007669"/>
    <property type="project" value="TreeGrafter"/>
</dbReference>
<dbReference type="PANTHER" id="PTHR10072:SF41">
    <property type="entry name" value="IRON-SULFUR CLUSTER ASSEMBLY 1 HOMOLOG, MITOCHONDRIAL"/>
    <property type="match status" value="1"/>
</dbReference>
<sequence>MVKLTELAAQKVKEIQKVKHKEDSFLRIHLISEGCGIPSYGLTFEESKNDDDNLEVYYGISIITDKKQVTTLDGIIVDYIETKKGGGFDIRKPKKDNAKGSGGSCGGIC</sequence>